<gene>
    <name evidence="2" type="ORF">NW762_000264</name>
</gene>
<feature type="region of interest" description="Disordered" evidence="1">
    <location>
        <begin position="104"/>
        <end position="131"/>
    </location>
</feature>
<accession>A0A9W8SIY3</accession>
<evidence type="ECO:0000313" key="2">
    <source>
        <dbReference type="EMBL" id="KAJ4271560.1"/>
    </source>
</evidence>
<name>A0A9W8SIY3_9HYPO</name>
<reference evidence="2" key="1">
    <citation type="submission" date="2022-09" db="EMBL/GenBank/DDBJ databases">
        <title>Fusarium specimens isolated from Avocado Roots.</title>
        <authorList>
            <person name="Stajich J."/>
            <person name="Roper C."/>
            <person name="Heimlech-Rivalta G."/>
        </authorList>
    </citation>
    <scope>NUCLEOTIDE SEQUENCE</scope>
    <source>
        <strain evidence="2">CF00136</strain>
    </source>
</reference>
<dbReference type="EMBL" id="JAOQAZ010000001">
    <property type="protein sequence ID" value="KAJ4271560.1"/>
    <property type="molecule type" value="Genomic_DNA"/>
</dbReference>
<organism evidence="2 3">
    <name type="scientific">Fusarium torreyae</name>
    <dbReference type="NCBI Taxonomy" id="1237075"/>
    <lineage>
        <taxon>Eukaryota</taxon>
        <taxon>Fungi</taxon>
        <taxon>Dikarya</taxon>
        <taxon>Ascomycota</taxon>
        <taxon>Pezizomycotina</taxon>
        <taxon>Sordariomycetes</taxon>
        <taxon>Hypocreomycetidae</taxon>
        <taxon>Hypocreales</taxon>
        <taxon>Nectriaceae</taxon>
        <taxon>Fusarium</taxon>
    </lineage>
</organism>
<dbReference type="AlphaFoldDB" id="A0A9W8SIY3"/>
<comment type="caution">
    <text evidence="2">The sequence shown here is derived from an EMBL/GenBank/DDBJ whole genome shotgun (WGS) entry which is preliminary data.</text>
</comment>
<sequence>MTGKPVYKPDEIRFALDLMVQDLFNDEISDAFRGRFSRDLTDNQIRYLRNKYGKDPDYGSPLINRQANKKLKRRRAALAAANSASPVSEYVSGIPDHFLKSHKPDWTYRTSPRPSKRARRESPTASTGLALPTMVAQQPEDASAQIPPIKFEGQNSPHLSSTPLFRAPLPQPQLYNQQSPIESPYILSPTQDGYGAGSSAQSWQMQPRTTFTTGFVPINTQFGQHDIATPGQGSPEVNNTTPTQTPPQPLYTQDSYGAYSTQQPSYGAQFSNTFPSPAPQQTVDVQSVA</sequence>
<feature type="region of interest" description="Disordered" evidence="1">
    <location>
        <begin position="223"/>
        <end position="289"/>
    </location>
</feature>
<evidence type="ECO:0000313" key="3">
    <source>
        <dbReference type="Proteomes" id="UP001152049"/>
    </source>
</evidence>
<feature type="compositionally biased region" description="Polar residues" evidence="1">
    <location>
        <begin position="250"/>
        <end position="289"/>
    </location>
</feature>
<protein>
    <submittedName>
        <fullName evidence="2">Uncharacterized protein</fullName>
    </submittedName>
</protein>
<dbReference type="Proteomes" id="UP001152049">
    <property type="component" value="Unassembled WGS sequence"/>
</dbReference>
<dbReference type="OrthoDB" id="4736382at2759"/>
<proteinExistence type="predicted"/>
<keyword evidence="3" id="KW-1185">Reference proteome</keyword>
<evidence type="ECO:0000256" key="1">
    <source>
        <dbReference type="SAM" id="MobiDB-lite"/>
    </source>
</evidence>